<reference evidence="2" key="1">
    <citation type="submission" date="2015-05" db="EMBL/GenBank/DDBJ databases">
        <authorList>
            <person name="Rovetto F."/>
            <person name="Cocolin L."/>
            <person name="Illeghems K."/>
            <person name="Van Nieuwerburgh F."/>
            <person name="Houf K."/>
        </authorList>
    </citation>
    <scope>NUCLEOTIDE SEQUENCE [LARGE SCALE GENOMIC DNA]</scope>
    <source>
        <strain evidence="2">DU22</strain>
    </source>
</reference>
<dbReference type="Proteomes" id="UP000093281">
    <property type="component" value="Unassembled WGS sequence"/>
</dbReference>
<comment type="caution">
    <text evidence="1">The sequence shown here is derived from an EMBL/GenBank/DDBJ whole genome shotgun (WGS) entry which is preliminary data.</text>
</comment>
<dbReference type="EMBL" id="LCUJ01000005">
    <property type="protein sequence ID" value="OCL98575.1"/>
    <property type="molecule type" value="Genomic_DNA"/>
</dbReference>
<organism evidence="1 2">
    <name type="scientific">Aliarcobacter thereius</name>
    <dbReference type="NCBI Taxonomy" id="544718"/>
    <lineage>
        <taxon>Bacteria</taxon>
        <taxon>Pseudomonadati</taxon>
        <taxon>Campylobacterota</taxon>
        <taxon>Epsilonproteobacteria</taxon>
        <taxon>Campylobacterales</taxon>
        <taxon>Arcobacteraceae</taxon>
        <taxon>Aliarcobacter</taxon>
    </lineage>
</organism>
<gene>
    <name evidence="1" type="ORF">AAX29_01488</name>
</gene>
<dbReference type="RefSeq" id="WP_066184957.1">
    <property type="nucleotide sequence ID" value="NZ_LCUJ01000005.1"/>
</dbReference>
<protein>
    <recommendedName>
        <fullName evidence="3">Phosphohydrolase</fullName>
    </recommendedName>
</protein>
<sequence length="319" mass="37086">MDKKKEMVFNLNNFLLAFADFFDSKKRAYISLNIAIELNYDDRKLADIIALALAYDLGLEALESFAFLDKNILKDKDVLEIVDFSNKLVLNNEFNKNSINNKKVILEFIDKSSCNEDIKNVLIELISKVSFHLDLENSNEIVLFIYSKLNDFTTVLKFEDILKMSMKFNSFVEKDSKIVEKAELLANYFEFEHKDKELFKIASSLQNIGKLALCNDKNKNNFNIYPYYTKIALSQIMQFDDIVKLCKNVEERLDGSGLFNLEAKDLSFKDRLLISLVFYNNLLKEDLNHEEIISNMKKEAKLGKIDESIVDIFDKLFIN</sequence>
<evidence type="ECO:0000313" key="2">
    <source>
        <dbReference type="Proteomes" id="UP000093281"/>
    </source>
</evidence>
<dbReference type="PATRIC" id="fig|544718.43.peg.1904"/>
<name>A0A1C0B5Y5_9BACT</name>
<dbReference type="Pfam" id="PF13487">
    <property type="entry name" value="HD_5"/>
    <property type="match status" value="1"/>
</dbReference>
<evidence type="ECO:0000313" key="1">
    <source>
        <dbReference type="EMBL" id="OCL98575.1"/>
    </source>
</evidence>
<dbReference type="Gene3D" id="1.10.3210.10">
    <property type="entry name" value="Hypothetical protein af1432"/>
    <property type="match status" value="1"/>
</dbReference>
<dbReference type="STRING" id="544718.AAX25_01940"/>
<accession>A0A1C0B5Y5</accession>
<evidence type="ECO:0008006" key="3">
    <source>
        <dbReference type="Google" id="ProtNLM"/>
    </source>
</evidence>
<dbReference type="OrthoDB" id="9804747at2"/>
<dbReference type="AlphaFoldDB" id="A0A1C0B5Y5"/>
<proteinExistence type="predicted"/>